<feature type="transmembrane region" description="Helical" evidence="1">
    <location>
        <begin position="101"/>
        <end position="120"/>
    </location>
</feature>
<evidence type="ECO:0000313" key="3">
    <source>
        <dbReference type="EMBL" id="MBP2368408.1"/>
    </source>
</evidence>
<evidence type="ECO:0000313" key="4">
    <source>
        <dbReference type="Proteomes" id="UP001519295"/>
    </source>
</evidence>
<feature type="transmembrane region" description="Helical" evidence="1">
    <location>
        <begin position="57"/>
        <end position="73"/>
    </location>
</feature>
<keyword evidence="1" id="KW-0472">Membrane</keyword>
<dbReference type="EMBL" id="JAGINU010000001">
    <property type="protein sequence ID" value="MBP2368408.1"/>
    <property type="molecule type" value="Genomic_DNA"/>
</dbReference>
<feature type="transmembrane region" description="Helical" evidence="1">
    <location>
        <begin position="126"/>
        <end position="146"/>
    </location>
</feature>
<keyword evidence="4" id="KW-1185">Reference proteome</keyword>
<dbReference type="InterPro" id="IPR055558">
    <property type="entry name" value="DUF7134"/>
</dbReference>
<protein>
    <recommendedName>
        <fullName evidence="2">DUF7134 domain-containing protein</fullName>
    </recommendedName>
</protein>
<evidence type="ECO:0000256" key="1">
    <source>
        <dbReference type="SAM" id="Phobius"/>
    </source>
</evidence>
<accession>A0ABS4VXE2</accession>
<evidence type="ECO:0000259" key="2">
    <source>
        <dbReference type="Pfam" id="PF23539"/>
    </source>
</evidence>
<dbReference type="Pfam" id="PF23539">
    <property type="entry name" value="DUF7134"/>
    <property type="match status" value="1"/>
</dbReference>
<comment type="caution">
    <text evidence="3">The sequence shown here is derived from an EMBL/GenBank/DDBJ whole genome shotgun (WGS) entry which is preliminary data.</text>
</comment>
<organism evidence="3 4">
    <name type="scientific">Pseudonocardia parietis</name>
    <dbReference type="NCBI Taxonomy" id="570936"/>
    <lineage>
        <taxon>Bacteria</taxon>
        <taxon>Bacillati</taxon>
        <taxon>Actinomycetota</taxon>
        <taxon>Actinomycetes</taxon>
        <taxon>Pseudonocardiales</taxon>
        <taxon>Pseudonocardiaceae</taxon>
        <taxon>Pseudonocardia</taxon>
    </lineage>
</organism>
<feature type="domain" description="DUF7134" evidence="2">
    <location>
        <begin position="31"/>
        <end position="148"/>
    </location>
</feature>
<dbReference type="RefSeq" id="WP_245350916.1">
    <property type="nucleotide sequence ID" value="NZ_JAGINU010000001.1"/>
</dbReference>
<proteinExistence type="predicted"/>
<feature type="transmembrane region" description="Helical" evidence="1">
    <location>
        <begin position="34"/>
        <end position="50"/>
    </location>
</feature>
<gene>
    <name evidence="3" type="ORF">JOF36_004104</name>
</gene>
<name>A0ABS4VXE2_9PSEU</name>
<reference evidence="3 4" key="1">
    <citation type="submission" date="2021-03" db="EMBL/GenBank/DDBJ databases">
        <title>Sequencing the genomes of 1000 actinobacteria strains.</title>
        <authorList>
            <person name="Klenk H.-P."/>
        </authorList>
    </citation>
    <scope>NUCLEOTIDE SEQUENCE [LARGE SCALE GENOMIC DNA]</scope>
    <source>
        <strain evidence="3 4">DSM 45256</strain>
    </source>
</reference>
<feature type="transmembrane region" description="Helical" evidence="1">
    <location>
        <begin position="79"/>
        <end position="96"/>
    </location>
</feature>
<dbReference type="Proteomes" id="UP001519295">
    <property type="component" value="Unassembled WGS sequence"/>
</dbReference>
<sequence>MLAAGVAVLAFVPTVSHLGPEIGDLPGRPAGTSGAVIGPALTLALCLPLAVRSRWPAVCLLTIGGAFAIGQVLGYPDTFSKVGLLLALYSAGAYLARFRRVVGAVMTVGCVVLAIVLYGLGSPQRFLDYLVFYLLMVVIWLAGSGVRRWRAEQAERERLTAEVATAAGR</sequence>
<keyword evidence="1" id="KW-0812">Transmembrane</keyword>
<keyword evidence="1" id="KW-1133">Transmembrane helix</keyword>